<dbReference type="Proteomes" id="UP000254332">
    <property type="component" value="Unassembled WGS sequence"/>
</dbReference>
<dbReference type="InterPro" id="IPR035897">
    <property type="entry name" value="Toll_tir_struct_dom_sf"/>
</dbReference>
<reference evidence="2 3" key="1">
    <citation type="submission" date="2018-06" db="EMBL/GenBank/DDBJ databases">
        <authorList>
            <consortium name="Pathogen Informatics"/>
            <person name="Doyle S."/>
        </authorList>
    </citation>
    <scope>NUCLEOTIDE SEQUENCE [LARGE SCALE GENOMIC DNA]</scope>
    <source>
        <strain evidence="2 3">NCTC10718</strain>
    </source>
</reference>
<evidence type="ECO:0000313" key="2">
    <source>
        <dbReference type="EMBL" id="SUF67481.1"/>
    </source>
</evidence>
<protein>
    <submittedName>
        <fullName evidence="2">TIR protein</fullName>
    </submittedName>
</protein>
<dbReference type="SMART" id="SM00255">
    <property type="entry name" value="TIR"/>
    <property type="match status" value="1"/>
</dbReference>
<dbReference type="Gene3D" id="3.40.50.10140">
    <property type="entry name" value="Toll/interleukin-1 receptor homology (TIR) domain"/>
    <property type="match status" value="1"/>
</dbReference>
<dbReference type="Pfam" id="PF13676">
    <property type="entry name" value="TIR_2"/>
    <property type="match status" value="1"/>
</dbReference>
<dbReference type="PROSITE" id="PS50104">
    <property type="entry name" value="TIR"/>
    <property type="match status" value="1"/>
</dbReference>
<feature type="domain" description="TIR" evidence="1">
    <location>
        <begin position="1"/>
        <end position="142"/>
    </location>
</feature>
<sequence>MTTLVFSYSHVDEALRNELEKHLSPLQRMGKITTWHDRRIVPGQEFERQIDHYFSQADIILLLISSDFIASDYCYQVEMRNALERHHRGEAVVIPVILRECAWHQLPFGNIMAATIDGKPITRFASHDEGYVQVVDAVSRAIANLEAKKPRQSAHVHPSATPHPMFPTTDTVFTPRSSNLSLPKSFTDLDKDRARREGFEYVARYFENSLEELKKRHAGLDVDFHQLDADSFTCAVYFNGSKVGQCAIWRGNQHLGIGDICYSQGNVARNSFNESIILADNGQTLGFRALMGGYSSGNSREELLTNEGMSEHLWGMFFEVVKQRMSR</sequence>
<gene>
    <name evidence="2" type="ORF">NCTC10718_00131</name>
</gene>
<name>A0A379QRD4_SALER</name>
<dbReference type="GO" id="GO:0007165">
    <property type="term" value="P:signal transduction"/>
    <property type="evidence" value="ECO:0007669"/>
    <property type="project" value="InterPro"/>
</dbReference>
<evidence type="ECO:0000313" key="3">
    <source>
        <dbReference type="Proteomes" id="UP000254332"/>
    </source>
</evidence>
<evidence type="ECO:0000259" key="1">
    <source>
        <dbReference type="PROSITE" id="PS50104"/>
    </source>
</evidence>
<accession>A0A379QRD4</accession>
<proteinExistence type="predicted"/>
<dbReference type="EMBL" id="UGWQ01000001">
    <property type="protein sequence ID" value="SUF67481.1"/>
    <property type="molecule type" value="Genomic_DNA"/>
</dbReference>
<dbReference type="SUPFAM" id="SSF52200">
    <property type="entry name" value="Toll/Interleukin receptor TIR domain"/>
    <property type="match status" value="1"/>
</dbReference>
<organism evidence="2 3">
    <name type="scientific">Salmonella enterica</name>
    <name type="common">Salmonella choleraesuis</name>
    <dbReference type="NCBI Taxonomy" id="28901"/>
    <lineage>
        <taxon>Bacteria</taxon>
        <taxon>Pseudomonadati</taxon>
        <taxon>Pseudomonadota</taxon>
        <taxon>Gammaproteobacteria</taxon>
        <taxon>Enterobacterales</taxon>
        <taxon>Enterobacteriaceae</taxon>
        <taxon>Salmonella</taxon>
    </lineage>
</organism>
<dbReference type="AlphaFoldDB" id="A0A379QRD4"/>
<dbReference type="InterPro" id="IPR000157">
    <property type="entry name" value="TIR_dom"/>
</dbReference>